<accession>A0A402A972</accession>
<evidence type="ECO:0000256" key="1">
    <source>
        <dbReference type="SAM" id="SignalP"/>
    </source>
</evidence>
<dbReference type="EMBL" id="BIFR01000002">
    <property type="protein sequence ID" value="GCE15546.1"/>
    <property type="molecule type" value="Genomic_DNA"/>
</dbReference>
<keyword evidence="3" id="KW-1185">Reference proteome</keyword>
<evidence type="ECO:0000313" key="3">
    <source>
        <dbReference type="Proteomes" id="UP000287352"/>
    </source>
</evidence>
<reference evidence="3" key="1">
    <citation type="submission" date="2018-12" db="EMBL/GenBank/DDBJ databases">
        <title>Tengunoibacter tsumagoiensis gen. nov., sp. nov., Dictyobacter kobayashii sp. nov., D. alpinus sp. nov., and D. joshuensis sp. nov. and description of Dictyobacteraceae fam. nov. within the order Ktedonobacterales isolated from Tengu-no-mugimeshi.</title>
        <authorList>
            <person name="Wang C.M."/>
            <person name="Zheng Y."/>
            <person name="Sakai Y."/>
            <person name="Toyoda A."/>
            <person name="Minakuchi Y."/>
            <person name="Abe K."/>
            <person name="Yokota A."/>
            <person name="Yabe S."/>
        </authorList>
    </citation>
    <scope>NUCLEOTIDE SEQUENCE [LARGE SCALE GENOMIC DNA]</scope>
    <source>
        <strain evidence="3">Uno3</strain>
    </source>
</reference>
<name>A0A402A972_9CHLR</name>
<comment type="caution">
    <text evidence="2">The sequence shown here is derived from an EMBL/GenBank/DDBJ whole genome shotgun (WGS) entry which is preliminary data.</text>
</comment>
<feature type="chain" id="PRO_5019147533" evidence="1">
    <location>
        <begin position="35"/>
        <end position="177"/>
    </location>
</feature>
<dbReference type="OrthoDB" id="1099523at2"/>
<sequence>MVSHFRHRVRLVLFALALLFTLGGIGFIAPQAHAANAGQSLKTQAAIPQINTAHCSSLGNLIESEPIKARFTNTTIAEVDVYYNSTTGYNCAYLYAVGPAYGQAQSLDINIATCQEGYGSDGCTWIQHDEDGPYTYHYYAGPVGVYGKGHCIAVWADIEWQSIIDGGGDSPFVGHCG</sequence>
<evidence type="ECO:0000313" key="2">
    <source>
        <dbReference type="EMBL" id="GCE15546.1"/>
    </source>
</evidence>
<keyword evidence="1" id="KW-0732">Signal</keyword>
<dbReference type="RefSeq" id="WP_126582990.1">
    <property type="nucleotide sequence ID" value="NZ_BIFR01000002.1"/>
</dbReference>
<dbReference type="AlphaFoldDB" id="A0A402A972"/>
<organism evidence="2 3">
    <name type="scientific">Tengunoibacter tsumagoiensis</name>
    <dbReference type="NCBI Taxonomy" id="2014871"/>
    <lineage>
        <taxon>Bacteria</taxon>
        <taxon>Bacillati</taxon>
        <taxon>Chloroflexota</taxon>
        <taxon>Ktedonobacteria</taxon>
        <taxon>Ktedonobacterales</taxon>
        <taxon>Dictyobacteraceae</taxon>
        <taxon>Tengunoibacter</taxon>
    </lineage>
</organism>
<gene>
    <name evidence="2" type="ORF">KTT_54050</name>
</gene>
<dbReference type="Proteomes" id="UP000287352">
    <property type="component" value="Unassembled WGS sequence"/>
</dbReference>
<feature type="signal peptide" evidence="1">
    <location>
        <begin position="1"/>
        <end position="34"/>
    </location>
</feature>
<protein>
    <submittedName>
        <fullName evidence="2">Uncharacterized protein</fullName>
    </submittedName>
</protein>
<proteinExistence type="predicted"/>